<evidence type="ECO:0000256" key="1">
    <source>
        <dbReference type="SAM" id="Phobius"/>
    </source>
</evidence>
<reference evidence="2 3" key="1">
    <citation type="submission" date="2024-09" db="EMBL/GenBank/DDBJ databases">
        <title>The Natural Products Discovery Center: Release of the First 8490 Sequenced Strains for Exploring Actinobacteria Biosynthetic Diversity.</title>
        <authorList>
            <person name="Kalkreuter E."/>
            <person name="Kautsar S.A."/>
            <person name="Yang D."/>
            <person name="Bader C.D."/>
            <person name="Teijaro C.N."/>
            <person name="Fluegel L."/>
            <person name="Davis C.M."/>
            <person name="Simpson J.R."/>
            <person name="Lauterbach L."/>
            <person name="Steele A.D."/>
            <person name="Gui C."/>
            <person name="Meng S."/>
            <person name="Li G."/>
            <person name="Viehrig K."/>
            <person name="Ye F."/>
            <person name="Su P."/>
            <person name="Kiefer A.F."/>
            <person name="Nichols A."/>
            <person name="Cepeda A.J."/>
            <person name="Yan W."/>
            <person name="Fan B."/>
            <person name="Jiang Y."/>
            <person name="Adhikari A."/>
            <person name="Zheng C.-J."/>
            <person name="Schuster L."/>
            <person name="Cowan T.M."/>
            <person name="Smanski M.J."/>
            <person name="Chevrette M.G."/>
            <person name="De Carvalho L.P.S."/>
            <person name="Shen B."/>
        </authorList>
    </citation>
    <scope>NUCLEOTIDE SEQUENCE [LARGE SCALE GENOMIC DNA]</scope>
    <source>
        <strain evidence="2 3">NPDC058328</strain>
    </source>
</reference>
<dbReference type="Proteomes" id="UP001601627">
    <property type="component" value="Unassembled WGS sequence"/>
</dbReference>
<accession>A0ABW6Q8B3</accession>
<keyword evidence="1" id="KW-0472">Membrane</keyword>
<keyword evidence="3" id="KW-1185">Reference proteome</keyword>
<organism evidence="2 3">
    <name type="scientific">Streptomyces marokkonensis</name>
    <dbReference type="NCBI Taxonomy" id="324855"/>
    <lineage>
        <taxon>Bacteria</taxon>
        <taxon>Bacillati</taxon>
        <taxon>Actinomycetota</taxon>
        <taxon>Actinomycetes</taxon>
        <taxon>Kitasatosporales</taxon>
        <taxon>Streptomycetaceae</taxon>
        <taxon>Streptomyces</taxon>
    </lineage>
</organism>
<comment type="caution">
    <text evidence="2">The sequence shown here is derived from an EMBL/GenBank/DDBJ whole genome shotgun (WGS) entry which is preliminary data.</text>
</comment>
<evidence type="ECO:0000313" key="3">
    <source>
        <dbReference type="Proteomes" id="UP001601627"/>
    </source>
</evidence>
<name>A0ABW6Q8B3_9ACTN</name>
<dbReference type="RefSeq" id="WP_388235327.1">
    <property type="nucleotide sequence ID" value="NZ_JBHVZQ010000012.1"/>
</dbReference>
<feature type="transmembrane region" description="Helical" evidence="1">
    <location>
        <begin position="44"/>
        <end position="63"/>
    </location>
</feature>
<feature type="transmembrane region" description="Helical" evidence="1">
    <location>
        <begin position="69"/>
        <end position="86"/>
    </location>
</feature>
<protein>
    <recommendedName>
        <fullName evidence="4">SpdD protein</fullName>
    </recommendedName>
</protein>
<evidence type="ECO:0008006" key="4">
    <source>
        <dbReference type="Google" id="ProtNLM"/>
    </source>
</evidence>
<sequence length="96" mass="10120">MQLPEDQLRAGHIPADVYRRLPPGTDVRRVVIVQEAPRSYTGPIVLTLVVVTGSVAVLLVIAFVVQVVAGAAVAVLSATGGLSYAINRTSKTRKGK</sequence>
<proteinExistence type="predicted"/>
<evidence type="ECO:0000313" key="2">
    <source>
        <dbReference type="EMBL" id="MFF1275051.1"/>
    </source>
</evidence>
<dbReference type="EMBL" id="JBHVZQ010000012">
    <property type="protein sequence ID" value="MFF1275051.1"/>
    <property type="molecule type" value="Genomic_DNA"/>
</dbReference>
<keyword evidence="1" id="KW-1133">Transmembrane helix</keyword>
<gene>
    <name evidence="2" type="ORF">ACFVZC_16785</name>
</gene>
<keyword evidence="1" id="KW-0812">Transmembrane</keyword>